<sequence>MPLLDAILQSGLLTKDFIEFEDFRFALKKHGYTDIEINTVFDKYDEDSDMCLNTAERKKMIDDLETGVFDEAGFNVIVIPVESESDDSDDEGIAEMNGAASKKASDQRQYAEEEDIQELDERVCGLEDGVIGLIGRMDGVLSRMERHELLRREERSRIIAILDAMDGN</sequence>
<accession>A0ABD2QJY8</accession>
<protein>
    <submittedName>
        <fullName evidence="2">TRP-like ion channel Pkd2</fullName>
    </submittedName>
</protein>
<gene>
    <name evidence="2" type="primary">PKD2_1</name>
    <name evidence="2" type="ORF">Ciccas_001575</name>
</gene>
<reference evidence="2 3" key="1">
    <citation type="submission" date="2024-11" db="EMBL/GenBank/DDBJ databases">
        <title>Adaptive evolution of stress response genes in parasites aligns with host niche diversity.</title>
        <authorList>
            <person name="Hahn C."/>
            <person name="Resl P."/>
        </authorList>
    </citation>
    <scope>NUCLEOTIDE SEQUENCE [LARGE SCALE GENOMIC DNA]</scope>
    <source>
        <strain evidence="2">EGGRZ-B1_66</strain>
        <tissue evidence="2">Body</tissue>
    </source>
</reference>
<dbReference type="InterPro" id="IPR011992">
    <property type="entry name" value="EF-hand-dom_pair"/>
</dbReference>
<dbReference type="Gene3D" id="1.10.238.10">
    <property type="entry name" value="EF-hand"/>
    <property type="match status" value="1"/>
</dbReference>
<dbReference type="SUPFAM" id="SSF47473">
    <property type="entry name" value="EF-hand"/>
    <property type="match status" value="1"/>
</dbReference>
<dbReference type="AlphaFoldDB" id="A0ABD2QJY8"/>
<evidence type="ECO:0000313" key="2">
    <source>
        <dbReference type="EMBL" id="KAL3319738.1"/>
    </source>
</evidence>
<feature type="region of interest" description="Disordered" evidence="1">
    <location>
        <begin position="84"/>
        <end position="108"/>
    </location>
</feature>
<organism evidence="2 3">
    <name type="scientific">Cichlidogyrus casuarinus</name>
    <dbReference type="NCBI Taxonomy" id="1844966"/>
    <lineage>
        <taxon>Eukaryota</taxon>
        <taxon>Metazoa</taxon>
        <taxon>Spiralia</taxon>
        <taxon>Lophotrochozoa</taxon>
        <taxon>Platyhelminthes</taxon>
        <taxon>Monogenea</taxon>
        <taxon>Monopisthocotylea</taxon>
        <taxon>Dactylogyridea</taxon>
        <taxon>Ancyrocephalidae</taxon>
        <taxon>Cichlidogyrus</taxon>
    </lineage>
</organism>
<comment type="caution">
    <text evidence="2">The sequence shown here is derived from an EMBL/GenBank/DDBJ whole genome shotgun (WGS) entry which is preliminary data.</text>
</comment>
<evidence type="ECO:0000256" key="1">
    <source>
        <dbReference type="SAM" id="MobiDB-lite"/>
    </source>
</evidence>
<feature type="compositionally biased region" description="Acidic residues" evidence="1">
    <location>
        <begin position="84"/>
        <end position="93"/>
    </location>
</feature>
<proteinExistence type="predicted"/>
<dbReference type="Proteomes" id="UP001626550">
    <property type="component" value="Unassembled WGS sequence"/>
</dbReference>
<dbReference type="Gene3D" id="1.20.5.340">
    <property type="match status" value="1"/>
</dbReference>
<dbReference type="EMBL" id="JBJKFK010000106">
    <property type="protein sequence ID" value="KAL3319738.1"/>
    <property type="molecule type" value="Genomic_DNA"/>
</dbReference>
<evidence type="ECO:0000313" key="3">
    <source>
        <dbReference type="Proteomes" id="UP001626550"/>
    </source>
</evidence>
<keyword evidence="3" id="KW-1185">Reference proteome</keyword>
<name>A0ABD2QJY8_9PLAT</name>